<feature type="region of interest" description="Disordered" evidence="1">
    <location>
        <begin position="71"/>
        <end position="115"/>
    </location>
</feature>
<feature type="compositionally biased region" description="Low complexity" evidence="1">
    <location>
        <begin position="106"/>
        <end position="115"/>
    </location>
</feature>
<dbReference type="RefSeq" id="WP_146157313.1">
    <property type="nucleotide sequence ID" value="NZ_PVNL01000022.1"/>
</dbReference>
<dbReference type="EMBL" id="PVNL01000022">
    <property type="protein sequence ID" value="PRQ09436.1"/>
    <property type="molecule type" value="Genomic_DNA"/>
</dbReference>
<sequence>MTFYQSLRSSLVLAFGVGLGVGACQLPNPNHCQNIALDANAWCGAVYSDEPYCSPCEADNNGCVADEPTASECPAYTAPAPDSGTGTESDTDTSTDEGTDDDADAGTDTGATETG</sequence>
<evidence type="ECO:0000313" key="2">
    <source>
        <dbReference type="EMBL" id="PRQ09436.1"/>
    </source>
</evidence>
<evidence type="ECO:0000256" key="1">
    <source>
        <dbReference type="SAM" id="MobiDB-lite"/>
    </source>
</evidence>
<feature type="compositionally biased region" description="Acidic residues" evidence="1">
    <location>
        <begin position="89"/>
        <end position="105"/>
    </location>
</feature>
<evidence type="ECO:0000313" key="3">
    <source>
        <dbReference type="Proteomes" id="UP000238823"/>
    </source>
</evidence>
<accession>A0A2S9YWG7</accession>
<gene>
    <name evidence="2" type="ORF">ENSA7_08420</name>
</gene>
<dbReference type="OrthoDB" id="5525944at2"/>
<reference evidence="2 3" key="1">
    <citation type="submission" date="2018-03" db="EMBL/GenBank/DDBJ databases">
        <title>Draft Genome Sequences of the Obligatory Marine Myxobacteria Enhygromyxa salina SWB007.</title>
        <authorList>
            <person name="Poehlein A."/>
            <person name="Moghaddam J.A."/>
            <person name="Harms H."/>
            <person name="Alanjari M."/>
            <person name="Koenig G.M."/>
            <person name="Daniel R."/>
            <person name="Schaeberle T.F."/>
        </authorList>
    </citation>
    <scope>NUCLEOTIDE SEQUENCE [LARGE SCALE GENOMIC DNA]</scope>
    <source>
        <strain evidence="2 3">SWB007</strain>
    </source>
</reference>
<protein>
    <submittedName>
        <fullName evidence="2">Uncharacterized protein</fullName>
    </submittedName>
</protein>
<proteinExistence type="predicted"/>
<name>A0A2S9YWG7_9BACT</name>
<organism evidence="2 3">
    <name type="scientific">Enhygromyxa salina</name>
    <dbReference type="NCBI Taxonomy" id="215803"/>
    <lineage>
        <taxon>Bacteria</taxon>
        <taxon>Pseudomonadati</taxon>
        <taxon>Myxococcota</taxon>
        <taxon>Polyangia</taxon>
        <taxon>Nannocystales</taxon>
        <taxon>Nannocystaceae</taxon>
        <taxon>Enhygromyxa</taxon>
    </lineage>
</organism>
<dbReference type="Proteomes" id="UP000238823">
    <property type="component" value="Unassembled WGS sequence"/>
</dbReference>
<comment type="caution">
    <text evidence="2">The sequence shown here is derived from an EMBL/GenBank/DDBJ whole genome shotgun (WGS) entry which is preliminary data.</text>
</comment>
<dbReference type="AlphaFoldDB" id="A0A2S9YWG7"/>